<dbReference type="eggNOG" id="COG2407">
    <property type="taxonomic scope" value="Bacteria"/>
</dbReference>
<evidence type="ECO:0000259" key="3">
    <source>
        <dbReference type="Pfam" id="PF02952"/>
    </source>
</evidence>
<gene>
    <name evidence="4" type="ORF">U27_06560</name>
</gene>
<evidence type="ECO:0000256" key="2">
    <source>
        <dbReference type="ARBA" id="ARBA00023277"/>
    </source>
</evidence>
<keyword evidence="2" id="KW-0119">Carbohydrate metabolism</keyword>
<dbReference type="GO" id="GO:0005737">
    <property type="term" value="C:cytoplasm"/>
    <property type="evidence" value="ECO:0007669"/>
    <property type="project" value="InterPro"/>
</dbReference>
<dbReference type="GO" id="GO:0008736">
    <property type="term" value="F:L-fucose isomerase activity"/>
    <property type="evidence" value="ECO:0007669"/>
    <property type="project" value="InterPro"/>
</dbReference>
<dbReference type="InterPro" id="IPR009015">
    <property type="entry name" value="Fucose_isomerase_N/cen_sf"/>
</dbReference>
<dbReference type="CDD" id="cd00578">
    <property type="entry name" value="L-fuc_L-ara-isomerases"/>
    <property type="match status" value="1"/>
</dbReference>
<dbReference type="InterPro" id="IPR015888">
    <property type="entry name" value="Fuc_isomerase_C"/>
</dbReference>
<dbReference type="STRING" id="1499967.U27_06560"/>
<proteinExistence type="predicted"/>
<dbReference type="PANTHER" id="PTHR36120">
    <property type="entry name" value="FUCOSE ISOMERASE"/>
    <property type="match status" value="1"/>
</dbReference>
<keyword evidence="1" id="KW-0413">Isomerase</keyword>
<dbReference type="AlphaFoldDB" id="A0A081C4S0"/>
<dbReference type="HOGENOM" id="CLU_045643_0_0_0"/>
<dbReference type="SUPFAM" id="SSF53743">
    <property type="entry name" value="FucI/AraA N-terminal and middle domains"/>
    <property type="match status" value="1"/>
</dbReference>
<sequence length="468" mass="51308">MATFGLIIGTRGFFPTELCKEGREVMLKVLESAGHKAILLSPEDSPYGSVETYEQSKKCAELFKAHASEIEGIIVTLPNFGEERGVADAVRLADLNVPVLVHAFPDDPAKLDIAHRRDSFCGKMSSCNNLYQYGIRYSLTTLHTVDPQSESFRKDLCKFAAVCRVVNGLRKARFGQVGARPAAFITVRYSEKILERAGISVESVDLSEIFGRINKLADKDIAVIAKLKDIKAYISTKGISDEGLLKMAKFGVVMDRFMEDHELVGTAVQCWTAMEEYFGIVPCAVMSMLSNALKPSACETDITGLVGMYAMALAAGKPSALLDWNNNYGDDPDKGIIFHCSNLPQDFFGGEAVMDYQAIIAGTVGKENTYGTVTGTVRPSPMTFCRVATDDYSGKIKVYLGEGEVTDEQVSSFGGYGVIKIGNFQGLLHHICRNGFEHHVAMNLSQVADALYEAFTTYLGWDVYYHQG</sequence>
<name>A0A081C4S0_VECG1</name>
<protein>
    <recommendedName>
        <fullName evidence="3">L-fucose isomerase C-terminal domain-containing protein</fullName>
    </recommendedName>
</protein>
<feature type="domain" description="L-fucose isomerase C-terminal" evidence="3">
    <location>
        <begin position="338"/>
        <end position="465"/>
    </location>
</feature>
<evidence type="ECO:0000313" key="5">
    <source>
        <dbReference type="Proteomes" id="UP000030661"/>
    </source>
</evidence>
<organism evidence="4">
    <name type="scientific">Vecturithrix granuli</name>
    <dbReference type="NCBI Taxonomy" id="1499967"/>
    <lineage>
        <taxon>Bacteria</taxon>
        <taxon>Candidatus Moduliflexota</taxon>
        <taxon>Candidatus Vecturitrichia</taxon>
        <taxon>Candidatus Vecturitrichales</taxon>
        <taxon>Candidatus Vecturitrichaceae</taxon>
        <taxon>Candidatus Vecturithrix</taxon>
    </lineage>
</organism>
<keyword evidence="5" id="KW-1185">Reference proteome</keyword>
<dbReference type="Pfam" id="PF02952">
    <property type="entry name" value="Fucose_iso_C"/>
    <property type="match status" value="1"/>
</dbReference>
<evidence type="ECO:0000256" key="1">
    <source>
        <dbReference type="ARBA" id="ARBA00023235"/>
    </source>
</evidence>
<dbReference type="PANTHER" id="PTHR36120:SF1">
    <property type="entry name" value="L-FUCOSE ISOMERASE C-TERMINAL DOMAIN-CONTAINING PROTEIN"/>
    <property type="match status" value="1"/>
</dbReference>
<dbReference type="Proteomes" id="UP000030661">
    <property type="component" value="Unassembled WGS sequence"/>
</dbReference>
<reference evidence="4" key="1">
    <citation type="journal article" date="2015" name="PeerJ">
        <title>First genomic representation of candidate bacterial phylum KSB3 points to enhanced environmental sensing as a trigger of wastewater bulking.</title>
        <authorList>
            <person name="Sekiguchi Y."/>
            <person name="Ohashi A."/>
            <person name="Parks D.H."/>
            <person name="Yamauchi T."/>
            <person name="Tyson G.W."/>
            <person name="Hugenholtz P."/>
        </authorList>
    </citation>
    <scope>NUCLEOTIDE SEQUENCE [LARGE SCALE GENOMIC DNA]</scope>
</reference>
<accession>A0A081C4S0</accession>
<evidence type="ECO:0000313" key="4">
    <source>
        <dbReference type="EMBL" id="GAK59575.1"/>
    </source>
</evidence>
<dbReference type="GO" id="GO:0006004">
    <property type="term" value="P:fucose metabolic process"/>
    <property type="evidence" value="ECO:0007669"/>
    <property type="project" value="InterPro"/>
</dbReference>
<dbReference type="EMBL" id="DF820470">
    <property type="protein sequence ID" value="GAK59575.1"/>
    <property type="molecule type" value="Genomic_DNA"/>
</dbReference>